<dbReference type="AlphaFoldDB" id="A0A6S7FEB5"/>
<dbReference type="InterPro" id="IPR001714">
    <property type="entry name" value="Pept_M24_MAP"/>
</dbReference>
<feature type="binding site" evidence="5">
    <location>
        <position position="134"/>
    </location>
    <ligand>
        <name>substrate</name>
    </ligand>
</feature>
<dbReference type="GO" id="GO:0046872">
    <property type="term" value="F:metal ion binding"/>
    <property type="evidence" value="ECO:0007669"/>
    <property type="project" value="UniProtKB-UniRule"/>
</dbReference>
<name>A0A6S7FEB5_PARCT</name>
<feature type="binding site" evidence="5">
    <location>
        <position position="162"/>
    </location>
    <ligand>
        <name>a divalent metal cation</name>
        <dbReference type="ChEBI" id="CHEBI:60240"/>
        <label>2</label>
        <note>catalytic</note>
    </ligand>
</feature>
<dbReference type="SUPFAM" id="SSF55920">
    <property type="entry name" value="Creatinase/aminopeptidase"/>
    <property type="match status" value="1"/>
</dbReference>
<feature type="binding site" evidence="5">
    <location>
        <position position="151"/>
    </location>
    <ligand>
        <name>a divalent metal cation</name>
        <dbReference type="ChEBI" id="CHEBI:60240"/>
        <label>1</label>
    </ligand>
</feature>
<evidence type="ECO:0000313" key="8">
    <source>
        <dbReference type="Proteomes" id="UP001152795"/>
    </source>
</evidence>
<dbReference type="CDD" id="cd01086">
    <property type="entry name" value="MetAP1"/>
    <property type="match status" value="1"/>
</dbReference>
<evidence type="ECO:0000256" key="3">
    <source>
        <dbReference type="ARBA" id="ARBA00022723"/>
    </source>
</evidence>
<sequence>MSRGLNVLLKLKNKAVSSLKLQHKVKNITAKASLKNVPPNIARPPYALNGIVPPSPSRAEIKTESEIKHMREACQVARKVLNTARDFVKVGVSTDEIDEVVHNAAIECGVYPSPLNYKGFPKSVCTSVNDVVCHGIPDNTILKDGDIINVDVSTYLNGYHGDLSETFLLGNVDGDAKRLVSVTRDCLYAAITVCKHNERFSLIGKTISYIANKNGFQVVPNFIGHGIGSYFHGPPDILHFDNENADRMKSGMTFTIEPILSEGFPDFVILDDGWTCVSCDGSRSAQFEHTILITDTGAAILTADDTTRV</sequence>
<accession>A0A6S7FEB5</accession>
<gene>
    <name evidence="7" type="ORF">PACLA_8A063191</name>
</gene>
<feature type="binding site" evidence="5">
    <location>
        <position position="225"/>
    </location>
    <ligand>
        <name>a divalent metal cation</name>
        <dbReference type="ChEBI" id="CHEBI:60240"/>
        <label>2</label>
        <note>catalytic</note>
    </ligand>
</feature>
<comment type="similarity">
    <text evidence="5">Belongs to the peptidase M24A family. Methionine aminopeptidase type 1 subfamily.</text>
</comment>
<organism evidence="7 8">
    <name type="scientific">Paramuricea clavata</name>
    <name type="common">Red gorgonian</name>
    <name type="synonym">Violescent sea-whip</name>
    <dbReference type="NCBI Taxonomy" id="317549"/>
    <lineage>
        <taxon>Eukaryota</taxon>
        <taxon>Metazoa</taxon>
        <taxon>Cnidaria</taxon>
        <taxon>Anthozoa</taxon>
        <taxon>Octocorallia</taxon>
        <taxon>Malacalcyonacea</taxon>
        <taxon>Plexauridae</taxon>
        <taxon>Paramuricea</taxon>
    </lineage>
</organism>
<keyword evidence="2 5" id="KW-0645">Protease</keyword>
<dbReference type="NCBIfam" id="TIGR00500">
    <property type="entry name" value="met_pdase_I"/>
    <property type="match status" value="1"/>
</dbReference>
<dbReference type="Pfam" id="PF00557">
    <property type="entry name" value="Peptidase_M24"/>
    <property type="match status" value="1"/>
</dbReference>
<proteinExistence type="inferred from homology"/>
<keyword evidence="8" id="KW-1185">Reference proteome</keyword>
<evidence type="ECO:0000256" key="6">
    <source>
        <dbReference type="RuleBase" id="RU003653"/>
    </source>
</evidence>
<reference evidence="7" key="1">
    <citation type="submission" date="2020-04" db="EMBL/GenBank/DDBJ databases">
        <authorList>
            <person name="Alioto T."/>
            <person name="Alioto T."/>
            <person name="Gomez Garrido J."/>
        </authorList>
    </citation>
    <scope>NUCLEOTIDE SEQUENCE</scope>
    <source>
        <strain evidence="7">A484AB</strain>
    </source>
</reference>
<keyword evidence="1 5" id="KW-0031">Aminopeptidase</keyword>
<dbReference type="Gene3D" id="3.90.230.10">
    <property type="entry name" value="Creatinase/methionine aminopeptidase superfamily"/>
    <property type="match status" value="1"/>
</dbReference>
<evidence type="ECO:0000256" key="2">
    <source>
        <dbReference type="ARBA" id="ARBA00022670"/>
    </source>
</evidence>
<protein>
    <recommendedName>
        <fullName evidence="6">Methionine aminopeptidase</fullName>
        <ecNumber evidence="6">3.4.11.18</ecNumber>
    </recommendedName>
</protein>
<dbReference type="GO" id="GO:0006508">
    <property type="term" value="P:proteolysis"/>
    <property type="evidence" value="ECO:0007669"/>
    <property type="project" value="UniProtKB-KW"/>
</dbReference>
<dbReference type="EC" id="3.4.11.18" evidence="6"/>
<feature type="binding site" evidence="5">
    <location>
        <position position="257"/>
    </location>
    <ligand>
        <name>a divalent metal cation</name>
        <dbReference type="ChEBI" id="CHEBI:60240"/>
        <label>2</label>
        <note>catalytic</note>
    </ligand>
</feature>
<dbReference type="HAMAP" id="MF_01974">
    <property type="entry name" value="MetAP_1"/>
    <property type="match status" value="1"/>
</dbReference>
<evidence type="ECO:0000313" key="7">
    <source>
        <dbReference type="EMBL" id="CAB3977694.1"/>
    </source>
</evidence>
<comment type="cofactor">
    <cofactor evidence="5">
        <name>Co(2+)</name>
        <dbReference type="ChEBI" id="CHEBI:48828"/>
    </cofactor>
    <cofactor evidence="5">
        <name>Zn(2+)</name>
        <dbReference type="ChEBI" id="CHEBI:29105"/>
    </cofactor>
    <cofactor evidence="5">
        <name>Mn(2+)</name>
        <dbReference type="ChEBI" id="CHEBI:29035"/>
    </cofactor>
    <cofactor evidence="5">
        <name>Fe(2+)</name>
        <dbReference type="ChEBI" id="CHEBI:29033"/>
    </cofactor>
    <text evidence="5">Binds 2 divalent metal cations per subunit. Has a high-affinity and a low affinity metal-binding site. The true nature of the physiological cofactor is under debate. The enzyme is active with cobalt, zinc, manganese or divalent iron ions. Most likely, methionine aminopeptidases function as mononuclear Fe(2+)-metalloproteases under physiological conditions, and the catalytically relevant metal-binding site has been assigned to the histidine-containing high-affinity site.</text>
</comment>
<comment type="function">
    <text evidence="6">Cotranslationally removes the N-terminal methionine from nascent proteins. The N-terminal methionine is often cleaved when the second residue in the primary sequence is small and uncharged (Met-Ala-, Cys, Gly, Pro, Ser, Thr, or Val).</text>
</comment>
<feature type="binding site" evidence="5">
    <location>
        <position position="162"/>
    </location>
    <ligand>
        <name>a divalent metal cation</name>
        <dbReference type="ChEBI" id="CHEBI:60240"/>
        <label>1</label>
    </ligand>
</feature>
<feature type="binding site" evidence="5">
    <location>
        <position position="288"/>
    </location>
    <ligand>
        <name>a divalent metal cation</name>
        <dbReference type="ChEBI" id="CHEBI:60240"/>
        <label>1</label>
    </ligand>
</feature>
<dbReference type="InterPro" id="IPR000994">
    <property type="entry name" value="Pept_M24"/>
</dbReference>
<dbReference type="OrthoDB" id="3209743at2759"/>
<evidence type="ECO:0000256" key="1">
    <source>
        <dbReference type="ARBA" id="ARBA00022438"/>
    </source>
</evidence>
<feature type="binding site" evidence="5">
    <location>
        <position position="232"/>
    </location>
    <ligand>
        <name>substrate</name>
    </ligand>
</feature>
<comment type="caution">
    <text evidence="7">The sequence shown here is derived from an EMBL/GenBank/DDBJ whole genome shotgun (WGS) entry which is preliminary data.</text>
</comment>
<keyword evidence="4 5" id="KW-0378">Hydrolase</keyword>
<evidence type="ECO:0000256" key="4">
    <source>
        <dbReference type="ARBA" id="ARBA00022801"/>
    </source>
</evidence>
<dbReference type="PRINTS" id="PR00599">
    <property type="entry name" value="MAPEPTIDASE"/>
</dbReference>
<feature type="binding site" evidence="5">
    <location>
        <position position="288"/>
    </location>
    <ligand>
        <name>a divalent metal cation</name>
        <dbReference type="ChEBI" id="CHEBI:60240"/>
        <label>2</label>
        <note>catalytic</note>
    </ligand>
</feature>
<dbReference type="InterPro" id="IPR036005">
    <property type="entry name" value="Creatinase/aminopeptidase-like"/>
</dbReference>
<dbReference type="EMBL" id="CACRXK020000064">
    <property type="protein sequence ID" value="CAB3977694.1"/>
    <property type="molecule type" value="Genomic_DNA"/>
</dbReference>
<evidence type="ECO:0000256" key="5">
    <source>
        <dbReference type="HAMAP-Rule" id="MF_03174"/>
    </source>
</evidence>
<dbReference type="PANTHER" id="PTHR43330">
    <property type="entry name" value="METHIONINE AMINOPEPTIDASE"/>
    <property type="match status" value="1"/>
</dbReference>
<dbReference type="GO" id="GO:0004239">
    <property type="term" value="F:initiator methionyl aminopeptidase activity"/>
    <property type="evidence" value="ECO:0007669"/>
    <property type="project" value="UniProtKB-UniRule"/>
</dbReference>
<dbReference type="PANTHER" id="PTHR43330:SF8">
    <property type="entry name" value="METHIONINE AMINOPEPTIDASE 1D, MITOCHONDRIAL"/>
    <property type="match status" value="1"/>
</dbReference>
<dbReference type="PROSITE" id="PS00680">
    <property type="entry name" value="MAP_1"/>
    <property type="match status" value="1"/>
</dbReference>
<dbReference type="Proteomes" id="UP001152795">
    <property type="component" value="Unassembled WGS sequence"/>
</dbReference>
<dbReference type="GO" id="GO:0070006">
    <property type="term" value="F:metalloaminopeptidase activity"/>
    <property type="evidence" value="ECO:0007669"/>
    <property type="project" value="UniProtKB-UniRule"/>
</dbReference>
<keyword evidence="3 5" id="KW-0479">Metal-binding</keyword>
<comment type="catalytic activity">
    <reaction evidence="5 6">
        <text>Release of N-terminal amino acids, preferentially methionine, from peptides and arylamides.</text>
        <dbReference type="EC" id="3.4.11.18"/>
    </reaction>
</comment>
<dbReference type="InterPro" id="IPR002467">
    <property type="entry name" value="Pept_M24A_MAP1"/>
</dbReference>